<evidence type="ECO:0000313" key="2">
    <source>
        <dbReference type="Proteomes" id="UP000054843"/>
    </source>
</evidence>
<proteinExistence type="predicted"/>
<accession>A0A0V1MGR8</accession>
<dbReference type="OrthoDB" id="5936059at2759"/>
<gene>
    <name evidence="1" type="ORF">T10_10927</name>
</gene>
<reference evidence="1 2" key="1">
    <citation type="submission" date="2015-01" db="EMBL/GenBank/DDBJ databases">
        <title>Evolution of Trichinella species and genotypes.</title>
        <authorList>
            <person name="Korhonen P.K."/>
            <person name="Edoardo P."/>
            <person name="Giuseppe L.R."/>
            <person name="Gasser R.B."/>
        </authorList>
    </citation>
    <scope>NUCLEOTIDE SEQUENCE [LARGE SCALE GENOMIC DNA]</scope>
    <source>
        <strain evidence="1">ISS1980</strain>
    </source>
</reference>
<comment type="caution">
    <text evidence="1">The sequence shown here is derived from an EMBL/GenBank/DDBJ whole genome shotgun (WGS) entry which is preliminary data.</text>
</comment>
<dbReference type="AlphaFoldDB" id="A0A0V1MGR8"/>
<keyword evidence="2" id="KW-1185">Reference proteome</keyword>
<organism evidence="1 2">
    <name type="scientific">Trichinella papuae</name>
    <dbReference type="NCBI Taxonomy" id="268474"/>
    <lineage>
        <taxon>Eukaryota</taxon>
        <taxon>Metazoa</taxon>
        <taxon>Ecdysozoa</taxon>
        <taxon>Nematoda</taxon>
        <taxon>Enoplea</taxon>
        <taxon>Dorylaimia</taxon>
        <taxon>Trichinellida</taxon>
        <taxon>Trichinellidae</taxon>
        <taxon>Trichinella</taxon>
    </lineage>
</organism>
<evidence type="ECO:0000313" key="1">
    <source>
        <dbReference type="EMBL" id="KRZ71105.1"/>
    </source>
</evidence>
<dbReference type="Proteomes" id="UP000054843">
    <property type="component" value="Unassembled WGS sequence"/>
</dbReference>
<name>A0A0V1MGR8_9BILA</name>
<dbReference type="EMBL" id="JYDO01000102">
    <property type="protein sequence ID" value="KRZ71105.1"/>
    <property type="molecule type" value="Genomic_DNA"/>
</dbReference>
<sequence length="146" mass="16582">MLTFNNRHFYLDARLTCCFCDLVTGSMLTAAAVSVKKRRSDILSIVCRQRLEISGDTWAVSVVRRCRFPTNSVGRTFGLSHRVLGDGERRPDQVEDKKRRRGVVDERLHPVWRWSAAGWPLRCIAGICRIAIPSDPSGFRSCRCLS</sequence>
<protein>
    <submittedName>
        <fullName evidence="1">Uncharacterized protein</fullName>
    </submittedName>
</protein>